<sequence>MAGLHIGEEENEVLRVEGVLEDQRSLSNLCLVGYSDLKSRGESFLFHFFHRVHIKRVMKGATFNNHLLVFHCSKENEDPLNMALIYTYFLVQILGFLP</sequence>
<proteinExistence type="predicted"/>
<gene>
    <name evidence="1" type="ORF">Gorai_024177</name>
</gene>
<organism evidence="1 2">
    <name type="scientific">Gossypium raimondii</name>
    <name type="common">Peruvian cotton</name>
    <name type="synonym">Gossypium klotzschianum subsp. raimondii</name>
    <dbReference type="NCBI Taxonomy" id="29730"/>
    <lineage>
        <taxon>Eukaryota</taxon>
        <taxon>Viridiplantae</taxon>
        <taxon>Streptophyta</taxon>
        <taxon>Embryophyta</taxon>
        <taxon>Tracheophyta</taxon>
        <taxon>Spermatophyta</taxon>
        <taxon>Magnoliopsida</taxon>
        <taxon>eudicotyledons</taxon>
        <taxon>Gunneridae</taxon>
        <taxon>Pentapetalae</taxon>
        <taxon>rosids</taxon>
        <taxon>malvids</taxon>
        <taxon>Malvales</taxon>
        <taxon>Malvaceae</taxon>
        <taxon>Malvoideae</taxon>
        <taxon>Gossypium</taxon>
    </lineage>
</organism>
<evidence type="ECO:0000313" key="1">
    <source>
        <dbReference type="EMBL" id="MBA0582024.1"/>
    </source>
</evidence>
<reference evidence="1 2" key="1">
    <citation type="journal article" date="2019" name="Genome Biol. Evol.">
        <title>Insights into the evolution of the New World diploid cottons (Gossypium, subgenus Houzingenia) based on genome sequencing.</title>
        <authorList>
            <person name="Grover C.E."/>
            <person name="Arick M.A. 2nd"/>
            <person name="Thrash A."/>
            <person name="Conover J.L."/>
            <person name="Sanders W.S."/>
            <person name="Peterson D.G."/>
            <person name="Frelichowski J.E."/>
            <person name="Scheffler J.A."/>
            <person name="Scheffler B.E."/>
            <person name="Wendel J.F."/>
        </authorList>
    </citation>
    <scope>NUCLEOTIDE SEQUENCE [LARGE SCALE GENOMIC DNA]</scope>
    <source>
        <strain evidence="1">8</strain>
        <tissue evidence="1">Leaf</tissue>
    </source>
</reference>
<evidence type="ECO:0000313" key="2">
    <source>
        <dbReference type="Proteomes" id="UP000593578"/>
    </source>
</evidence>
<dbReference type="AlphaFoldDB" id="A0A7J8NYU2"/>
<dbReference type="Proteomes" id="UP000593578">
    <property type="component" value="Unassembled WGS sequence"/>
</dbReference>
<dbReference type="EMBL" id="JABEZZ010000003">
    <property type="protein sequence ID" value="MBA0582024.1"/>
    <property type="molecule type" value="Genomic_DNA"/>
</dbReference>
<comment type="caution">
    <text evidence="1">The sequence shown here is derived from an EMBL/GenBank/DDBJ whole genome shotgun (WGS) entry which is preliminary data.</text>
</comment>
<name>A0A7J8NYU2_GOSRA</name>
<accession>A0A7J8NYU2</accession>
<protein>
    <submittedName>
        <fullName evidence="1">Uncharacterized protein</fullName>
    </submittedName>
</protein>
<feature type="non-terminal residue" evidence="1">
    <location>
        <position position="98"/>
    </location>
</feature>